<dbReference type="RefSeq" id="WP_263710980.1">
    <property type="nucleotide sequence ID" value="NZ_JAOWKX010000002.1"/>
</dbReference>
<dbReference type="SUPFAM" id="SSF82808">
    <property type="entry name" value="Replication modulator SeqA, C-terminal DNA-binding domain"/>
    <property type="match status" value="1"/>
</dbReference>
<dbReference type="Pfam" id="PF17206">
    <property type="entry name" value="SeqA_N"/>
    <property type="match status" value="1"/>
</dbReference>
<feature type="domain" description="Replication modulator SeqA C-terminal DNA-binding" evidence="5">
    <location>
        <begin position="96"/>
        <end position="194"/>
    </location>
</feature>
<gene>
    <name evidence="7" type="primary">seqA</name>
    <name evidence="7" type="ORF">OE749_03495</name>
</gene>
<name>A0ABT3A511_9ALTE</name>
<organism evidence="7 8">
    <name type="scientific">Fluctibacter corallii</name>
    <dbReference type="NCBI Taxonomy" id="2984329"/>
    <lineage>
        <taxon>Bacteria</taxon>
        <taxon>Pseudomonadati</taxon>
        <taxon>Pseudomonadota</taxon>
        <taxon>Gammaproteobacteria</taxon>
        <taxon>Alteromonadales</taxon>
        <taxon>Alteromonadaceae</taxon>
        <taxon>Fluctibacter</taxon>
    </lineage>
</organism>
<dbReference type="InterPro" id="IPR026577">
    <property type="entry name" value="SeqA_DNA-bd_C"/>
</dbReference>
<dbReference type="InterPro" id="IPR013321">
    <property type="entry name" value="Arc_rbn_hlx_hlx"/>
</dbReference>
<dbReference type="InterPro" id="IPR033761">
    <property type="entry name" value="SeqA_N"/>
</dbReference>
<comment type="caution">
    <text evidence="7">The sequence shown here is derived from an EMBL/GenBank/DDBJ whole genome shotgun (WGS) entry which is preliminary data.</text>
</comment>
<accession>A0ABT3A511</accession>
<evidence type="ECO:0000259" key="6">
    <source>
        <dbReference type="Pfam" id="PF17206"/>
    </source>
</evidence>
<dbReference type="SUPFAM" id="SSF47598">
    <property type="entry name" value="Ribbon-helix-helix"/>
    <property type="match status" value="1"/>
</dbReference>
<dbReference type="Pfam" id="PF03925">
    <property type="entry name" value="SeqA"/>
    <property type="match status" value="1"/>
</dbReference>
<dbReference type="Gene3D" id="1.20.1380.10">
    <property type="entry name" value="Replication modulator SeqA, C-terminal DNA-binding domain"/>
    <property type="match status" value="1"/>
</dbReference>
<evidence type="ECO:0000256" key="3">
    <source>
        <dbReference type="ARBA" id="ARBA00023125"/>
    </source>
</evidence>
<proteinExistence type="inferred from homology"/>
<evidence type="ECO:0000256" key="4">
    <source>
        <dbReference type="PIRNR" id="PIRNR019401"/>
    </source>
</evidence>
<dbReference type="InterPro" id="IPR010985">
    <property type="entry name" value="Ribbon_hlx_hlx"/>
</dbReference>
<protein>
    <recommendedName>
        <fullName evidence="4">Negative modulator of initiation of replication</fullName>
    </recommendedName>
</protein>
<dbReference type="InterPro" id="IPR005621">
    <property type="entry name" value="SeqA"/>
</dbReference>
<keyword evidence="1 4" id="KW-0963">Cytoplasm</keyword>
<comment type="function">
    <text evidence="4">Negative regulator of replication initiation, which contributes to regulation of DNA replication and ensures that replication initiation occurs exactly once per chromosome per cell cycle. Binds to pairs of hemimethylated GATC sequences in the oriC region, thus preventing assembly of replication proteins and re-initiation at newly replicated origins. Repression is relieved when the region becomes fully methylated.</text>
</comment>
<dbReference type="PIRSF" id="PIRSF019401">
    <property type="entry name" value="SeqA"/>
    <property type="match status" value="1"/>
</dbReference>
<sequence>MKTITIDDELYAYIASQTKHIGESASDILRRLLLGNEQHTADAAPSQMERANDSFPSNVTDNVTETFEHANEQASSQAHTLAEGEVIASTKGGDVVAYLKTRKLSELSSRVDVFLAILAGLYACNASQFDKVLNVKGRNRLYFANSKEKLLESGSSTNPKQIPGSQFWVVTNNNTAKKSSMLSQAAEALGYDEDDQRQLVDIFTQ</sequence>
<dbReference type="InterPro" id="IPR036835">
    <property type="entry name" value="SeqA_DNA-bd_C_sf"/>
</dbReference>
<feature type="domain" description="Negative modulator of initiation of replication SeqA N-terminal" evidence="6">
    <location>
        <begin position="1"/>
        <end position="33"/>
    </location>
</feature>
<comment type="similarity">
    <text evidence="4">Belongs to the SeqA family.</text>
</comment>
<keyword evidence="8" id="KW-1185">Reference proteome</keyword>
<evidence type="ECO:0000259" key="5">
    <source>
        <dbReference type="Pfam" id="PF03925"/>
    </source>
</evidence>
<evidence type="ECO:0000256" key="1">
    <source>
        <dbReference type="ARBA" id="ARBA00022490"/>
    </source>
</evidence>
<comment type="subcellular location">
    <subcellularLocation>
        <location evidence="4">Cytoplasm</location>
    </subcellularLocation>
</comment>
<evidence type="ECO:0000256" key="2">
    <source>
        <dbReference type="ARBA" id="ARBA00022880"/>
    </source>
</evidence>
<dbReference type="Gene3D" id="1.10.1220.10">
    <property type="entry name" value="Met repressor-like"/>
    <property type="match status" value="1"/>
</dbReference>
<reference evidence="7 8" key="1">
    <citation type="submission" date="2022-10" db="EMBL/GenBank/DDBJ databases">
        <title>Aestuariibacter sp. AA17 isolated from Montipora capitata coral fragment.</title>
        <authorList>
            <person name="Emsley S.A."/>
            <person name="Pfannmuller K.M."/>
            <person name="Loughran R.M."/>
            <person name="Shlafstein M."/>
            <person name="Papke E."/>
            <person name="Saw J.H."/>
            <person name="Ushijima B."/>
            <person name="Videau P."/>
        </authorList>
    </citation>
    <scope>NUCLEOTIDE SEQUENCE [LARGE SCALE GENOMIC DNA]</scope>
    <source>
        <strain evidence="7 8">AA17</strain>
    </source>
</reference>
<dbReference type="NCBIfam" id="NF008389">
    <property type="entry name" value="PRK11187.1"/>
    <property type="match status" value="1"/>
</dbReference>
<keyword evidence="2 4" id="KW-0236">DNA replication inhibitor</keyword>
<keyword evidence="3 4" id="KW-0238">DNA-binding</keyword>
<dbReference type="Proteomes" id="UP001652504">
    <property type="component" value="Unassembled WGS sequence"/>
</dbReference>
<dbReference type="EMBL" id="JAOWKX010000002">
    <property type="protein sequence ID" value="MCV2883766.1"/>
    <property type="molecule type" value="Genomic_DNA"/>
</dbReference>
<evidence type="ECO:0000313" key="8">
    <source>
        <dbReference type="Proteomes" id="UP001652504"/>
    </source>
</evidence>
<evidence type="ECO:0000313" key="7">
    <source>
        <dbReference type="EMBL" id="MCV2883766.1"/>
    </source>
</evidence>